<dbReference type="SUPFAM" id="SSF54631">
    <property type="entry name" value="CBS-domain pair"/>
    <property type="match status" value="1"/>
</dbReference>
<dbReference type="PROSITE" id="PS00487">
    <property type="entry name" value="IMP_DH_GMP_RED"/>
    <property type="match status" value="1"/>
</dbReference>
<protein>
    <recommendedName>
        <fullName evidence="11 14">Inosine-5'-monophosphate dehydrogenase</fullName>
        <shortName evidence="11">IMP dehydrogenase</shortName>
        <shortName evidence="11">IMPD</shortName>
        <shortName evidence="11">IMPDH</shortName>
        <ecNumber evidence="11 14">1.1.1.205</ecNumber>
    </recommendedName>
</protein>
<comment type="subunit">
    <text evidence="11">Homotetramer.</text>
</comment>
<dbReference type="PANTHER" id="PTHR11911:SF111">
    <property type="entry name" value="INOSINE-5'-MONOPHOSPHATE DEHYDROGENASE"/>
    <property type="match status" value="1"/>
</dbReference>
<dbReference type="PROSITE" id="PS51371">
    <property type="entry name" value="CBS"/>
    <property type="match status" value="2"/>
</dbReference>
<evidence type="ECO:0000256" key="1">
    <source>
        <dbReference type="ARBA" id="ARBA00001958"/>
    </source>
</evidence>
<keyword evidence="3 11" id="KW-0479">Metal-binding</keyword>
<keyword evidence="6 11" id="KW-0630">Potassium</keyword>
<gene>
    <name evidence="11 16" type="primary">guaB</name>
    <name evidence="16" type="ORF">H0485_07240</name>
</gene>
<feature type="binding site" evidence="11">
    <location>
        <position position="465"/>
    </location>
    <ligand>
        <name>K(+)</name>
        <dbReference type="ChEBI" id="CHEBI:29103"/>
        <note>ligand shared between two tetrameric partners</note>
    </ligand>
</feature>
<keyword evidence="4 11" id="KW-0332">GMP biosynthesis</keyword>
<keyword evidence="9 12" id="KW-0129">CBS domain</keyword>
<comment type="function">
    <text evidence="11">Catalyzes the conversion of inosine 5'-phosphate (IMP) to xanthosine 5'-phosphate (XMP), the first committed and rate-limiting step in the de novo synthesis of guanine nucleotides, and therefore plays an important role in the regulation of cell growth.</text>
</comment>
<feature type="binding site" evidence="11">
    <location>
        <position position="466"/>
    </location>
    <ligand>
        <name>K(+)</name>
        <dbReference type="ChEBI" id="CHEBI:29103"/>
        <note>ligand shared between two tetrameric partners</note>
    </ligand>
</feature>
<evidence type="ECO:0000256" key="8">
    <source>
        <dbReference type="ARBA" id="ARBA00023027"/>
    </source>
</evidence>
<dbReference type="InterPro" id="IPR013785">
    <property type="entry name" value="Aldolase_TIM"/>
</dbReference>
<sequence length="482" mass="50596">MEIREALTFDDVLLVPAASSVLPGGADTSTFVTKTIRMNIPLLSSAMDTVTEGRMAIAMAQSGGIGVLHRNMTVDQQAEAVRRVKRFESGVVYNPITLRPDQTLADANELTERYNVTGFPVVDADGRVLGILTNRDMRFASDAKTPVSVMMTSENLAILQEPADRDQAISLMKARRVEKLLVTDGNGKLTGLLTLRDTKQSVLNPQACKDALGRLRVAAASTVGDAGFERSQALIDAGVDMVVIDTAHGHSEGVALAVERIKKYSSDIQIVAGNVATAEATRALIGAGADAVKVGIGPGSICTTRIVAGVGVPQLTAIMDSARAAGDIPVIADGGIKFSGDFAKAIAGGASCAMVGSAIAGTDESPGEVILWNGRSYKSYRGMGSIGAMARGSADRYFQKEASSDKLVPEGIEGQVAYKGPVATVLHQMVGGLRAAMGYTGNATVAEMRQNCQFVRITGAGLKESHVHDVQITRESPNYRVG</sequence>
<dbReference type="CDD" id="cd00381">
    <property type="entry name" value="IMPDH"/>
    <property type="match status" value="1"/>
</dbReference>
<dbReference type="HAMAP" id="MF_01964">
    <property type="entry name" value="IMPDH"/>
    <property type="match status" value="1"/>
</dbReference>
<evidence type="ECO:0000256" key="12">
    <source>
        <dbReference type="PROSITE-ProRule" id="PRU00703"/>
    </source>
</evidence>
<dbReference type="GO" id="GO:0003938">
    <property type="term" value="F:IMP dehydrogenase activity"/>
    <property type="evidence" value="ECO:0007669"/>
    <property type="project" value="UniProtKB-EC"/>
</dbReference>
<dbReference type="Proteomes" id="UP001198571">
    <property type="component" value="Unassembled WGS sequence"/>
</dbReference>
<feature type="binding site" evidence="11">
    <location>
        <begin position="295"/>
        <end position="297"/>
    </location>
    <ligand>
        <name>NAD(+)</name>
        <dbReference type="ChEBI" id="CHEBI:57540"/>
    </ligand>
</feature>
<evidence type="ECO:0000256" key="7">
    <source>
        <dbReference type="ARBA" id="ARBA00023002"/>
    </source>
</evidence>
<comment type="pathway">
    <text evidence="11 14">Purine metabolism; XMP biosynthesis via de novo pathway; XMP from IMP: step 1/1.</text>
</comment>
<keyword evidence="7 11" id="KW-0560">Oxidoreductase</keyword>
<dbReference type="CDD" id="cd04601">
    <property type="entry name" value="CBS_pair_IMPDH"/>
    <property type="match status" value="1"/>
</dbReference>
<dbReference type="RefSeq" id="WP_226934698.1">
    <property type="nucleotide sequence ID" value="NZ_JACDXX010000005.1"/>
</dbReference>
<feature type="binding site" evidence="11">
    <location>
        <position position="410"/>
    </location>
    <ligand>
        <name>IMP</name>
        <dbReference type="ChEBI" id="CHEBI:58053"/>
    </ligand>
</feature>
<dbReference type="SMART" id="SM01240">
    <property type="entry name" value="IMPDH"/>
    <property type="match status" value="1"/>
</dbReference>
<comment type="catalytic activity">
    <reaction evidence="10 11 14">
        <text>IMP + NAD(+) + H2O = XMP + NADH + H(+)</text>
        <dbReference type="Rhea" id="RHEA:11708"/>
        <dbReference type="ChEBI" id="CHEBI:15377"/>
        <dbReference type="ChEBI" id="CHEBI:15378"/>
        <dbReference type="ChEBI" id="CHEBI:57464"/>
        <dbReference type="ChEBI" id="CHEBI:57540"/>
        <dbReference type="ChEBI" id="CHEBI:57945"/>
        <dbReference type="ChEBI" id="CHEBI:58053"/>
        <dbReference type="EC" id="1.1.1.205"/>
    </reaction>
</comment>
<evidence type="ECO:0000256" key="14">
    <source>
        <dbReference type="RuleBase" id="RU003928"/>
    </source>
</evidence>
<feature type="binding site" evidence="11">
    <location>
        <position position="300"/>
    </location>
    <ligand>
        <name>IMP</name>
        <dbReference type="ChEBI" id="CHEBI:58053"/>
    </ligand>
</feature>
<reference evidence="16 17" key="1">
    <citation type="submission" date="2020-07" db="EMBL/GenBank/DDBJ databases">
        <title>Pseudogemmobacter sp. nov., isolated from poultry manure in Taiwan.</title>
        <authorList>
            <person name="Lin S.-Y."/>
            <person name="Tang Y.-S."/>
            <person name="Young C.-C."/>
        </authorList>
    </citation>
    <scope>NUCLEOTIDE SEQUENCE [LARGE SCALE GENOMIC DNA]</scope>
    <source>
        <strain evidence="16 17">CC-YST710</strain>
    </source>
</reference>
<feature type="active site" description="Thioimidate intermediate" evidence="11">
    <location>
        <position position="302"/>
    </location>
</feature>
<organism evidence="16 17">
    <name type="scientific">Pseudogemmobacter faecipullorum</name>
    <dbReference type="NCBI Taxonomy" id="2755041"/>
    <lineage>
        <taxon>Bacteria</taxon>
        <taxon>Pseudomonadati</taxon>
        <taxon>Pseudomonadota</taxon>
        <taxon>Alphaproteobacteria</taxon>
        <taxon>Rhodobacterales</taxon>
        <taxon>Paracoccaceae</taxon>
        <taxon>Pseudogemmobacter</taxon>
    </lineage>
</organism>
<evidence type="ECO:0000256" key="3">
    <source>
        <dbReference type="ARBA" id="ARBA00022723"/>
    </source>
</evidence>
<evidence type="ECO:0000256" key="2">
    <source>
        <dbReference type="ARBA" id="ARBA00005502"/>
    </source>
</evidence>
<evidence type="ECO:0000256" key="11">
    <source>
        <dbReference type="HAMAP-Rule" id="MF_01964"/>
    </source>
</evidence>
<dbReference type="EMBL" id="JACDXX010000005">
    <property type="protein sequence ID" value="MCB5409794.1"/>
    <property type="molecule type" value="Genomic_DNA"/>
</dbReference>
<dbReference type="NCBIfam" id="TIGR01302">
    <property type="entry name" value="IMP_dehydrog"/>
    <property type="match status" value="1"/>
</dbReference>
<dbReference type="InterPro" id="IPR000644">
    <property type="entry name" value="CBS_dom"/>
</dbReference>
<evidence type="ECO:0000259" key="15">
    <source>
        <dbReference type="PROSITE" id="PS51371"/>
    </source>
</evidence>
<feature type="binding site" evidence="11">
    <location>
        <begin position="356"/>
        <end position="357"/>
    </location>
    <ligand>
        <name>IMP</name>
        <dbReference type="ChEBI" id="CHEBI:58053"/>
    </ligand>
</feature>
<proteinExistence type="inferred from homology"/>
<feature type="binding site" evidence="11">
    <location>
        <position position="464"/>
    </location>
    <ligand>
        <name>K(+)</name>
        <dbReference type="ChEBI" id="CHEBI:29103"/>
        <note>ligand shared between two tetrameric partners</note>
    </ligand>
</feature>
<dbReference type="InterPro" id="IPR015875">
    <property type="entry name" value="IMP_DH/GMP_Rdtase_CS"/>
</dbReference>
<comment type="activity regulation">
    <text evidence="11">Mycophenolic acid (MPA) is a non-competitive inhibitor that prevents formation of the closed enzyme conformation by binding to the same site as the amobile flap. In contrast, mizoribine monophosphate (MZP) is a competitive inhibitor that induces the closed conformation. MPA is a potent inhibitor of mammalian IMPDHs but a poor inhibitor of the bacterial enzymes. MZP is a more potent inhibitor of bacterial IMPDH.</text>
</comment>
<evidence type="ECO:0000256" key="4">
    <source>
        <dbReference type="ARBA" id="ARBA00022749"/>
    </source>
</evidence>
<feature type="binding site" evidence="11">
    <location>
        <begin position="380"/>
        <end position="384"/>
    </location>
    <ligand>
        <name>IMP</name>
        <dbReference type="ChEBI" id="CHEBI:58053"/>
    </ligand>
</feature>
<accession>A0ABS8CK72</accession>
<dbReference type="EC" id="1.1.1.205" evidence="11 14"/>
<evidence type="ECO:0000313" key="17">
    <source>
        <dbReference type="Proteomes" id="UP001198571"/>
    </source>
</evidence>
<dbReference type="Pfam" id="PF00478">
    <property type="entry name" value="IMPDH"/>
    <property type="match status" value="1"/>
</dbReference>
<feature type="binding site" description="in other chain" evidence="11">
    <location>
        <position position="302"/>
    </location>
    <ligand>
        <name>K(+)</name>
        <dbReference type="ChEBI" id="CHEBI:29103"/>
        <note>ligand shared between two tetrameric partners</note>
    </ligand>
</feature>
<dbReference type="PANTHER" id="PTHR11911">
    <property type="entry name" value="INOSINE-5-MONOPHOSPHATE DEHYDROGENASE RELATED"/>
    <property type="match status" value="1"/>
</dbReference>
<feature type="active site" description="Proton acceptor" evidence="11">
    <location>
        <position position="396"/>
    </location>
</feature>
<keyword evidence="17" id="KW-1185">Reference proteome</keyword>
<feature type="binding site" evidence="11">
    <location>
        <begin position="333"/>
        <end position="335"/>
    </location>
    <ligand>
        <name>IMP</name>
        <dbReference type="ChEBI" id="CHEBI:58053"/>
    </ligand>
</feature>
<comment type="cofactor">
    <cofactor evidence="1 11">
        <name>K(+)</name>
        <dbReference type="ChEBI" id="CHEBI:29103"/>
    </cofactor>
</comment>
<evidence type="ECO:0000256" key="9">
    <source>
        <dbReference type="ARBA" id="ARBA00023122"/>
    </source>
</evidence>
<dbReference type="SUPFAM" id="SSF51412">
    <property type="entry name" value="Inosine monophosphate dehydrogenase (IMPDH)"/>
    <property type="match status" value="1"/>
</dbReference>
<keyword evidence="8 11" id="KW-0520">NAD</keyword>
<feature type="binding site" description="in other chain" evidence="11">
    <location>
        <position position="297"/>
    </location>
    <ligand>
        <name>K(+)</name>
        <dbReference type="ChEBI" id="CHEBI:29103"/>
        <note>ligand shared between two tetrameric partners</note>
    </ligand>
</feature>
<dbReference type="InterPro" id="IPR005990">
    <property type="entry name" value="IMP_DH"/>
</dbReference>
<feature type="domain" description="CBS" evidence="15">
    <location>
        <begin position="151"/>
        <end position="208"/>
    </location>
</feature>
<dbReference type="SMART" id="SM00116">
    <property type="entry name" value="CBS"/>
    <property type="match status" value="2"/>
</dbReference>
<name>A0ABS8CK72_9RHOB</name>
<evidence type="ECO:0000313" key="16">
    <source>
        <dbReference type="EMBL" id="MCB5409794.1"/>
    </source>
</evidence>
<feature type="domain" description="CBS" evidence="15">
    <location>
        <begin position="91"/>
        <end position="147"/>
    </location>
</feature>
<keyword evidence="5 11" id="KW-0658">Purine biosynthesis</keyword>
<comment type="caution">
    <text evidence="11">Lacks conserved residue(s) required for the propagation of feature annotation.</text>
</comment>
<feature type="binding site" evidence="11">
    <location>
        <position position="245"/>
    </location>
    <ligand>
        <name>NAD(+)</name>
        <dbReference type="ChEBI" id="CHEBI:57540"/>
    </ligand>
</feature>
<comment type="caution">
    <text evidence="16">The sequence shown here is derived from an EMBL/GenBank/DDBJ whole genome shotgun (WGS) entry which is preliminary data.</text>
</comment>
<evidence type="ECO:0000256" key="13">
    <source>
        <dbReference type="RuleBase" id="RU003927"/>
    </source>
</evidence>
<dbReference type="Gene3D" id="3.20.20.70">
    <property type="entry name" value="Aldolase class I"/>
    <property type="match status" value="1"/>
</dbReference>
<dbReference type="InterPro" id="IPR001093">
    <property type="entry name" value="IMP_DH_GMPRt"/>
</dbReference>
<dbReference type="PIRSF" id="PIRSF000130">
    <property type="entry name" value="IMPDH"/>
    <property type="match status" value="1"/>
</dbReference>
<evidence type="ECO:0000256" key="10">
    <source>
        <dbReference type="ARBA" id="ARBA00048028"/>
    </source>
</evidence>
<comment type="similarity">
    <text evidence="2 11 13">Belongs to the IMPDH/GMPR family.</text>
</comment>
<evidence type="ECO:0000256" key="6">
    <source>
        <dbReference type="ARBA" id="ARBA00022958"/>
    </source>
</evidence>
<evidence type="ECO:0000256" key="5">
    <source>
        <dbReference type="ARBA" id="ARBA00022755"/>
    </source>
</evidence>
<dbReference type="InterPro" id="IPR046342">
    <property type="entry name" value="CBS_dom_sf"/>
</dbReference>
<dbReference type="Pfam" id="PF00571">
    <property type="entry name" value="CBS"/>
    <property type="match status" value="2"/>
</dbReference>
<feature type="binding site" description="in other chain" evidence="11">
    <location>
        <position position="299"/>
    </location>
    <ligand>
        <name>K(+)</name>
        <dbReference type="ChEBI" id="CHEBI:29103"/>
        <note>ligand shared between two tetrameric partners</note>
    </ligand>
</feature>